<evidence type="ECO:0000256" key="12">
    <source>
        <dbReference type="SAM" id="Phobius"/>
    </source>
</evidence>
<keyword evidence="6 12" id="KW-0812">Transmembrane</keyword>
<dbReference type="InterPro" id="IPR007873">
    <property type="entry name" value="Glycosyltransferase_ALG3"/>
</dbReference>
<comment type="pathway">
    <text evidence="2">Protein modification; protein glycosylation.</text>
</comment>
<dbReference type="PANTHER" id="PTHR12646">
    <property type="entry name" value="NOT56 - RELATED"/>
    <property type="match status" value="1"/>
</dbReference>
<proteinExistence type="predicted"/>
<dbReference type="STRING" id="554055.A0A2P6VG64"/>
<organism evidence="13 14">
    <name type="scientific">Micractinium conductrix</name>
    <dbReference type="NCBI Taxonomy" id="554055"/>
    <lineage>
        <taxon>Eukaryota</taxon>
        <taxon>Viridiplantae</taxon>
        <taxon>Chlorophyta</taxon>
        <taxon>core chlorophytes</taxon>
        <taxon>Trebouxiophyceae</taxon>
        <taxon>Chlorellales</taxon>
        <taxon>Chlorellaceae</taxon>
        <taxon>Chlorella clade</taxon>
        <taxon>Micractinium</taxon>
    </lineage>
</organism>
<protein>
    <recommendedName>
        <fullName evidence="3">dolichyl-P-Man:Man5GlcNAc2-PP-dolichol alpha-1,3-mannosyltransferase</fullName>
        <ecNumber evidence="3">2.4.1.258</ecNumber>
    </recommendedName>
</protein>
<feature type="transmembrane region" description="Helical" evidence="12">
    <location>
        <begin position="357"/>
        <end position="379"/>
    </location>
</feature>
<keyword evidence="5" id="KW-0808">Transferase</keyword>
<dbReference type="Pfam" id="PF05208">
    <property type="entry name" value="ALG3"/>
    <property type="match status" value="1"/>
</dbReference>
<evidence type="ECO:0000313" key="13">
    <source>
        <dbReference type="EMBL" id="PSC73067.1"/>
    </source>
</evidence>
<evidence type="ECO:0000256" key="7">
    <source>
        <dbReference type="ARBA" id="ARBA00022824"/>
    </source>
</evidence>
<comment type="catalytic activity">
    <reaction evidence="10">
        <text>an alpha-D-Man-(1-&gt;2)-alpha-D-Man-(1-&gt;2)-alpha-D-Man-(1-&gt;3)-[alpha-D-Man-(1-&gt;6)]-beta-D-Man-(1-&gt;4)-beta-D-GlcNAc-(1-&gt;4)-alpha-D-GlcNAc-diphospho-di-trans,poly-cis-dolichol + a di-trans,poly-cis-dolichyl beta-D-mannosyl phosphate = an alpha-D-Man-(1-&gt;2)-alpha-D-Man-(1-&gt;2)-alpha-D-Man-(1-&gt;3)-[alpha-D-Man-(1-&gt;3)-alpha-D-Man-(1-&gt;6)]-beta-D-Man-(1-&gt;4)-beta-D-GlcNAc-(1-&gt;4)-alpha-D-GlcNAc-diphospho-di-trans,poly-cis-dolichol + a di-trans,poly-cis-dolichyl phosphate + H(+)</text>
        <dbReference type="Rhea" id="RHEA:29527"/>
        <dbReference type="Rhea" id="RHEA-COMP:19498"/>
        <dbReference type="Rhea" id="RHEA-COMP:19501"/>
        <dbReference type="Rhea" id="RHEA-COMP:19516"/>
        <dbReference type="Rhea" id="RHEA-COMP:19517"/>
        <dbReference type="ChEBI" id="CHEBI:15378"/>
        <dbReference type="ChEBI" id="CHEBI:57683"/>
        <dbReference type="ChEBI" id="CHEBI:58211"/>
        <dbReference type="ChEBI" id="CHEBI:132515"/>
        <dbReference type="ChEBI" id="CHEBI:132516"/>
        <dbReference type="EC" id="2.4.1.258"/>
    </reaction>
    <physiologicalReaction direction="left-to-right" evidence="10">
        <dbReference type="Rhea" id="RHEA:29528"/>
    </physiologicalReaction>
</comment>
<feature type="compositionally biased region" description="Low complexity" evidence="11">
    <location>
        <begin position="472"/>
        <end position="484"/>
    </location>
</feature>
<reference evidence="13 14" key="1">
    <citation type="journal article" date="2018" name="Plant J.">
        <title>Genome sequences of Chlorella sorokiniana UTEX 1602 and Micractinium conductrix SAG 241.80: implications to maltose excretion by a green alga.</title>
        <authorList>
            <person name="Arriola M.B."/>
            <person name="Velmurugan N."/>
            <person name="Zhang Y."/>
            <person name="Plunkett M.H."/>
            <person name="Hondzo H."/>
            <person name="Barney B.M."/>
        </authorList>
    </citation>
    <scope>NUCLEOTIDE SEQUENCE [LARGE SCALE GENOMIC DNA]</scope>
    <source>
        <strain evidence="13 14">SAG 241.80</strain>
    </source>
</reference>
<keyword evidence="14" id="KW-1185">Reference proteome</keyword>
<feature type="transmembrane region" description="Helical" evidence="12">
    <location>
        <begin position="399"/>
        <end position="416"/>
    </location>
</feature>
<evidence type="ECO:0000256" key="10">
    <source>
        <dbReference type="ARBA" id="ARBA00049506"/>
    </source>
</evidence>
<feature type="transmembrane region" description="Helical" evidence="12">
    <location>
        <begin position="121"/>
        <end position="144"/>
    </location>
</feature>
<keyword evidence="7" id="KW-0256">Endoplasmic reticulum</keyword>
<dbReference type="EC" id="2.4.1.258" evidence="3"/>
<accession>A0A2P6VG64</accession>
<feature type="region of interest" description="Disordered" evidence="11">
    <location>
        <begin position="472"/>
        <end position="497"/>
    </location>
</feature>
<dbReference type="GO" id="GO:0052925">
    <property type="term" value="F:dol-P-Man:Man(5)GlcNAc(2)-PP-Dol alpha-1,3-mannosyltransferase activity"/>
    <property type="evidence" value="ECO:0007669"/>
    <property type="project" value="UniProtKB-EC"/>
</dbReference>
<evidence type="ECO:0000256" key="3">
    <source>
        <dbReference type="ARBA" id="ARBA00011964"/>
    </source>
</evidence>
<feature type="transmembrane region" description="Helical" evidence="12">
    <location>
        <begin position="165"/>
        <end position="185"/>
    </location>
</feature>
<keyword evidence="8 12" id="KW-1133">Transmembrane helix</keyword>
<evidence type="ECO:0000256" key="8">
    <source>
        <dbReference type="ARBA" id="ARBA00022989"/>
    </source>
</evidence>
<dbReference type="GO" id="GO:0005789">
    <property type="term" value="C:endoplasmic reticulum membrane"/>
    <property type="evidence" value="ECO:0007669"/>
    <property type="project" value="UniProtKB-SubCell"/>
</dbReference>
<dbReference type="AlphaFoldDB" id="A0A2P6VG64"/>
<comment type="subcellular location">
    <subcellularLocation>
        <location evidence="1">Endoplasmic reticulum membrane</location>
        <topology evidence="1">Multi-pass membrane protein</topology>
    </subcellularLocation>
</comment>
<keyword evidence="4" id="KW-0328">Glycosyltransferase</keyword>
<evidence type="ECO:0000256" key="4">
    <source>
        <dbReference type="ARBA" id="ARBA00022676"/>
    </source>
</evidence>
<comment type="caution">
    <text evidence="13">The sequence shown here is derived from an EMBL/GenBank/DDBJ whole genome shotgun (WGS) entry which is preliminary data.</text>
</comment>
<gene>
    <name evidence="13" type="ORF">C2E20_3684</name>
</gene>
<evidence type="ECO:0000256" key="9">
    <source>
        <dbReference type="ARBA" id="ARBA00023136"/>
    </source>
</evidence>
<name>A0A2P6VG64_9CHLO</name>
<dbReference type="EMBL" id="LHPF02000008">
    <property type="protein sequence ID" value="PSC73067.1"/>
    <property type="molecule type" value="Genomic_DNA"/>
</dbReference>
<keyword evidence="9 12" id="KW-0472">Membrane</keyword>
<dbReference type="OrthoDB" id="20028at2759"/>
<feature type="transmembrane region" description="Helical" evidence="12">
    <location>
        <begin position="228"/>
        <end position="248"/>
    </location>
</feature>
<evidence type="ECO:0000256" key="2">
    <source>
        <dbReference type="ARBA" id="ARBA00004922"/>
    </source>
</evidence>
<feature type="transmembrane region" description="Helical" evidence="12">
    <location>
        <begin position="191"/>
        <end position="216"/>
    </location>
</feature>
<evidence type="ECO:0000256" key="6">
    <source>
        <dbReference type="ARBA" id="ARBA00022692"/>
    </source>
</evidence>
<evidence type="ECO:0000256" key="5">
    <source>
        <dbReference type="ARBA" id="ARBA00022679"/>
    </source>
</evidence>
<dbReference type="PANTHER" id="PTHR12646:SF0">
    <property type="entry name" value="DOL-P-MAN:MAN(5)GLCNAC(2)-PP-DOL ALPHA-1,3-MANNOSYLTRANSFERASE"/>
    <property type="match status" value="1"/>
</dbReference>
<feature type="compositionally biased region" description="Basic residues" evidence="11">
    <location>
        <begin position="486"/>
        <end position="497"/>
    </location>
</feature>
<feature type="transmembrane region" description="Helical" evidence="12">
    <location>
        <begin position="423"/>
        <end position="442"/>
    </location>
</feature>
<evidence type="ECO:0000256" key="11">
    <source>
        <dbReference type="SAM" id="MobiDB-lite"/>
    </source>
</evidence>
<evidence type="ECO:0000256" key="1">
    <source>
        <dbReference type="ARBA" id="ARBA00004477"/>
    </source>
</evidence>
<feature type="region of interest" description="Disordered" evidence="11">
    <location>
        <begin position="324"/>
        <end position="351"/>
    </location>
</feature>
<dbReference type="Proteomes" id="UP000239649">
    <property type="component" value="Unassembled WGS sequence"/>
</dbReference>
<sequence>MARPQPARRRARGGGGSALDRAASALAGLLSAVNDPANRAAQLTTAEVLLAVEAVLCLLIIRRVPYTEIDWVAYMQEVGGYLEGERDYAKLRGDTGPLVYPAGFVYLFAALQRVTGGSVETAQYIFAALYLATQAAAMALYIRAASLPPWSLALLCASRRLHSIFVLRLFNDCWAMLVAFLATLALQGRRWVLSVVLYSAAVSIKMNVLLMAPGVLAVLIKYATPRDILGGAALGVALQAALGAPFLAAHPRSYVVRAFEFSRVFTYKWSVNWQLLPEPAFLSRQLALALLYLHLRLLWSLAQKSWLRAEGGLWPALRRLLAGGPPPPAPDTSRARRGRAGGAADARKGGTRSDERFADAVLFIVFSSNFAGIAASRTIHYQFYSWYFHTLPFLLLRAPLPRAAALAVLGGVELVYNVYPPRAWASALLLAMHGTVLLATFWHSGPPVPAAAGTPAAGAHTAAGTISHTAGAGEEEAAAAADPGAQRRRRRSRAAVG</sequence>
<evidence type="ECO:0000313" key="14">
    <source>
        <dbReference type="Proteomes" id="UP000239649"/>
    </source>
</evidence>